<proteinExistence type="predicted"/>
<keyword evidence="6" id="KW-1185">Reference proteome</keyword>
<evidence type="ECO:0000256" key="1">
    <source>
        <dbReference type="SAM" id="MobiDB-lite"/>
    </source>
</evidence>
<dbReference type="Proteomes" id="UP001175353">
    <property type="component" value="Unassembled WGS sequence"/>
</dbReference>
<comment type="caution">
    <text evidence="4">The sequence shown here is derived from an EMBL/GenBank/DDBJ whole genome shotgun (WGS) entry which is preliminary data.</text>
</comment>
<evidence type="ECO:0000313" key="4">
    <source>
        <dbReference type="EMBL" id="TKA40361.1"/>
    </source>
</evidence>
<dbReference type="OrthoDB" id="10327555at2759"/>
<evidence type="ECO:0000313" key="5">
    <source>
        <dbReference type="Proteomes" id="UP000310066"/>
    </source>
</evidence>
<dbReference type="Proteomes" id="UP000310066">
    <property type="component" value="Unassembled WGS sequence"/>
</dbReference>
<dbReference type="EMBL" id="JASUXU010000045">
    <property type="protein sequence ID" value="KAK0317174.1"/>
    <property type="molecule type" value="Genomic_DNA"/>
</dbReference>
<accession>A0A4U0UW42</accession>
<feature type="region of interest" description="Disordered" evidence="1">
    <location>
        <begin position="138"/>
        <end position="158"/>
    </location>
</feature>
<dbReference type="AlphaFoldDB" id="A0A4U0UW42"/>
<gene>
    <name evidence="4" type="ORF">B0A54_09310</name>
    <name evidence="2" type="ORF">LTR82_011775</name>
    <name evidence="3" type="ORF">LTR91_014893</name>
</gene>
<reference evidence="3" key="3">
    <citation type="submission" date="2023-06" db="EMBL/GenBank/DDBJ databases">
        <title>Black Yeasts Isolated from many extreme environments.</title>
        <authorList>
            <person name="Coleine C."/>
            <person name="Stajich J.E."/>
            <person name="Selbmann L."/>
        </authorList>
    </citation>
    <scope>NUCLEOTIDE SEQUENCE</scope>
    <source>
        <strain evidence="3">CCFEE 5200</strain>
    </source>
</reference>
<name>A0A4U0UW42_9PEZI</name>
<dbReference type="EMBL" id="JAUJLE010000164">
    <property type="protein sequence ID" value="KAK0973050.1"/>
    <property type="molecule type" value="Genomic_DNA"/>
</dbReference>
<reference evidence="4 5" key="1">
    <citation type="submission" date="2017-03" db="EMBL/GenBank/DDBJ databases">
        <title>Genomes of endolithic fungi from Antarctica.</title>
        <authorList>
            <person name="Coleine C."/>
            <person name="Masonjones S."/>
            <person name="Stajich J.E."/>
        </authorList>
    </citation>
    <scope>NUCLEOTIDE SEQUENCE [LARGE SCALE GENOMIC DNA]</scope>
    <source>
        <strain evidence="4 5">CCFEE 5311</strain>
    </source>
</reference>
<organism evidence="4 5">
    <name type="scientific">Friedmanniomyces endolithicus</name>
    <dbReference type="NCBI Taxonomy" id="329885"/>
    <lineage>
        <taxon>Eukaryota</taxon>
        <taxon>Fungi</taxon>
        <taxon>Dikarya</taxon>
        <taxon>Ascomycota</taxon>
        <taxon>Pezizomycotina</taxon>
        <taxon>Dothideomycetes</taxon>
        <taxon>Dothideomycetidae</taxon>
        <taxon>Mycosphaerellales</taxon>
        <taxon>Teratosphaeriaceae</taxon>
        <taxon>Friedmanniomyces</taxon>
    </lineage>
</organism>
<evidence type="ECO:0000313" key="6">
    <source>
        <dbReference type="Proteomes" id="UP001175353"/>
    </source>
</evidence>
<reference evidence="2" key="2">
    <citation type="submission" date="2021-12" db="EMBL/GenBank/DDBJ databases">
        <title>Black yeast isolated from Biological Soil Crust.</title>
        <authorList>
            <person name="Kurbessoian T."/>
        </authorList>
    </citation>
    <scope>NUCLEOTIDE SEQUENCE</scope>
    <source>
        <strain evidence="2">CCFEE 5208</strain>
    </source>
</reference>
<dbReference type="Proteomes" id="UP001168146">
    <property type="component" value="Unassembled WGS sequence"/>
</dbReference>
<evidence type="ECO:0000313" key="3">
    <source>
        <dbReference type="EMBL" id="KAK0973050.1"/>
    </source>
</evidence>
<dbReference type="EMBL" id="NAJP01000033">
    <property type="protein sequence ID" value="TKA40361.1"/>
    <property type="molecule type" value="Genomic_DNA"/>
</dbReference>
<evidence type="ECO:0000313" key="2">
    <source>
        <dbReference type="EMBL" id="KAK0317174.1"/>
    </source>
</evidence>
<sequence length="299" mass="31845">MAVICPRTLVLERVEPHFAPLTPVISARIVPDNSIPSLSLDGLLMNPFANGFIPLLPYAADDGPTTSTCVATPTSLLRAAAVVPKVETPPDVPTVVVASAAVPARPSVPAADATIKVESPDAAHAAVSSVPASVRIKVESPSSSSSDDSAPTVRSTPRLRLLDPRPPIILSLTAPLARHRAATRIVPVPIRHEFTLGAADSSASPPVLSANGVLFLRRPRFDFVVRAVRRQHWGVMEGIGVPAGTRRRGEVEGELWFEMEGRGRVELTREGWGRWAEGTLMRPEAGQGKGMLVFVSRVV</sequence>
<protein>
    <submittedName>
        <fullName evidence="4">Uncharacterized protein</fullName>
    </submittedName>
</protein>